<evidence type="ECO:0000259" key="20">
    <source>
        <dbReference type="PROSITE" id="PS50110"/>
    </source>
</evidence>
<comment type="subcellular location">
    <subcellularLocation>
        <location evidence="2">Cell membrane</location>
        <topology evidence="2">Multi-pass membrane protein</topology>
    </subcellularLocation>
</comment>
<comment type="subunit">
    <text evidence="14">At low DSF concentrations, interacts with RpfF.</text>
</comment>
<dbReference type="SUPFAM" id="SSF52172">
    <property type="entry name" value="CheY-like"/>
    <property type="match status" value="1"/>
</dbReference>
<feature type="domain" description="HPt" evidence="23">
    <location>
        <begin position="838"/>
        <end position="941"/>
    </location>
</feature>
<dbReference type="InterPro" id="IPR036890">
    <property type="entry name" value="HATPase_C_sf"/>
</dbReference>
<evidence type="ECO:0000256" key="2">
    <source>
        <dbReference type="ARBA" id="ARBA00004651"/>
    </source>
</evidence>
<dbReference type="InterPro" id="IPR001610">
    <property type="entry name" value="PAC"/>
</dbReference>
<dbReference type="PANTHER" id="PTHR45339">
    <property type="entry name" value="HYBRID SIGNAL TRANSDUCTION HISTIDINE KINASE J"/>
    <property type="match status" value="1"/>
</dbReference>
<keyword evidence="6" id="KW-0808">Transferase</keyword>
<evidence type="ECO:0000256" key="9">
    <source>
        <dbReference type="ARBA" id="ARBA00022777"/>
    </source>
</evidence>
<feature type="modified residue" description="Phosphohistidine" evidence="16">
    <location>
        <position position="877"/>
    </location>
</feature>
<dbReference type="Gene3D" id="1.10.287.130">
    <property type="match status" value="1"/>
</dbReference>
<dbReference type="InterPro" id="IPR011006">
    <property type="entry name" value="CheY-like_superfamily"/>
</dbReference>
<keyword evidence="18" id="KW-0175">Coiled coil</keyword>
<dbReference type="Gene3D" id="3.40.50.2300">
    <property type="match status" value="1"/>
</dbReference>
<keyword evidence="11" id="KW-1133">Transmembrane helix</keyword>
<dbReference type="InterPro" id="IPR000014">
    <property type="entry name" value="PAS"/>
</dbReference>
<dbReference type="InterPro" id="IPR036641">
    <property type="entry name" value="HPT_dom_sf"/>
</dbReference>
<dbReference type="CDD" id="cd00130">
    <property type="entry name" value="PAS"/>
    <property type="match status" value="2"/>
</dbReference>
<keyword evidence="10" id="KW-0067">ATP-binding</keyword>
<protein>
    <recommendedName>
        <fullName evidence="15">Sensory/regulatory protein RpfC</fullName>
        <ecNumber evidence="3">2.7.13.3</ecNumber>
    </recommendedName>
</protein>
<dbReference type="Pfam" id="PF00512">
    <property type="entry name" value="HisKA"/>
    <property type="match status" value="1"/>
</dbReference>
<dbReference type="PROSITE" id="PS50113">
    <property type="entry name" value="PAC"/>
    <property type="match status" value="1"/>
</dbReference>
<dbReference type="SUPFAM" id="SSF47384">
    <property type="entry name" value="Homodimeric domain of signal transducing histidine kinase"/>
    <property type="match status" value="1"/>
</dbReference>
<feature type="domain" description="PAS" evidence="21">
    <location>
        <begin position="298"/>
        <end position="369"/>
    </location>
</feature>
<dbReference type="CDD" id="cd17546">
    <property type="entry name" value="REC_hyHK_CKI1_RcsC-like"/>
    <property type="match status" value="1"/>
</dbReference>
<dbReference type="PROSITE" id="PS50109">
    <property type="entry name" value="HIS_KIN"/>
    <property type="match status" value="1"/>
</dbReference>
<dbReference type="InterPro" id="IPR008207">
    <property type="entry name" value="Sig_transdc_His_kin_Hpt_dom"/>
</dbReference>
<evidence type="ECO:0000256" key="13">
    <source>
        <dbReference type="ARBA" id="ARBA00023136"/>
    </source>
</evidence>
<feature type="domain" description="Response regulatory" evidence="20">
    <location>
        <begin position="689"/>
        <end position="804"/>
    </location>
</feature>
<name>A0AAE3UDQ3_9BACT</name>
<dbReference type="NCBIfam" id="TIGR00229">
    <property type="entry name" value="sensory_box"/>
    <property type="match status" value="2"/>
</dbReference>
<evidence type="ECO:0000256" key="11">
    <source>
        <dbReference type="ARBA" id="ARBA00022989"/>
    </source>
</evidence>
<dbReference type="FunFam" id="3.30.565.10:FF:000010">
    <property type="entry name" value="Sensor histidine kinase RcsC"/>
    <property type="match status" value="1"/>
</dbReference>
<dbReference type="Pfam" id="PF02518">
    <property type="entry name" value="HATPase_c"/>
    <property type="match status" value="1"/>
</dbReference>
<dbReference type="GO" id="GO:0005524">
    <property type="term" value="F:ATP binding"/>
    <property type="evidence" value="ECO:0007669"/>
    <property type="project" value="UniProtKB-KW"/>
</dbReference>
<feature type="domain" description="Histidine kinase" evidence="19">
    <location>
        <begin position="445"/>
        <end position="666"/>
    </location>
</feature>
<dbReference type="Proteomes" id="UP001232063">
    <property type="component" value="Unassembled WGS sequence"/>
</dbReference>
<keyword evidence="8" id="KW-0547">Nucleotide-binding</keyword>
<dbReference type="InterPro" id="IPR005467">
    <property type="entry name" value="His_kinase_dom"/>
</dbReference>
<keyword evidence="5 17" id="KW-0597">Phosphoprotein</keyword>
<evidence type="ECO:0000256" key="1">
    <source>
        <dbReference type="ARBA" id="ARBA00000085"/>
    </source>
</evidence>
<dbReference type="Pfam" id="PF13426">
    <property type="entry name" value="PAS_9"/>
    <property type="match status" value="1"/>
</dbReference>
<dbReference type="InterPro" id="IPR004358">
    <property type="entry name" value="Sig_transdc_His_kin-like_C"/>
</dbReference>
<evidence type="ECO:0000256" key="15">
    <source>
        <dbReference type="ARBA" id="ARBA00068150"/>
    </source>
</evidence>
<dbReference type="Gene3D" id="1.20.120.160">
    <property type="entry name" value="HPT domain"/>
    <property type="match status" value="1"/>
</dbReference>
<evidence type="ECO:0000256" key="17">
    <source>
        <dbReference type="PROSITE-ProRule" id="PRU00169"/>
    </source>
</evidence>
<dbReference type="FunFam" id="1.10.287.130:FF:000002">
    <property type="entry name" value="Two-component osmosensing histidine kinase"/>
    <property type="match status" value="1"/>
</dbReference>
<dbReference type="RefSeq" id="WP_314510944.1">
    <property type="nucleotide sequence ID" value="NZ_JASJOU010000003.1"/>
</dbReference>
<dbReference type="Gene3D" id="3.30.450.20">
    <property type="entry name" value="PAS domain"/>
    <property type="match status" value="2"/>
</dbReference>
<dbReference type="SUPFAM" id="SSF55785">
    <property type="entry name" value="PYP-like sensor domain (PAS domain)"/>
    <property type="match status" value="2"/>
</dbReference>
<dbReference type="GO" id="GO:0005886">
    <property type="term" value="C:plasma membrane"/>
    <property type="evidence" value="ECO:0007669"/>
    <property type="project" value="UniProtKB-SubCell"/>
</dbReference>
<dbReference type="PROSITE" id="PS50894">
    <property type="entry name" value="HPT"/>
    <property type="match status" value="1"/>
</dbReference>
<dbReference type="Gene3D" id="3.30.565.10">
    <property type="entry name" value="Histidine kinase-like ATPase, C-terminal domain"/>
    <property type="match status" value="1"/>
</dbReference>
<dbReference type="SMART" id="SM00387">
    <property type="entry name" value="HATPase_c"/>
    <property type="match status" value="1"/>
</dbReference>
<evidence type="ECO:0000256" key="6">
    <source>
        <dbReference type="ARBA" id="ARBA00022679"/>
    </source>
</evidence>
<evidence type="ECO:0000256" key="8">
    <source>
        <dbReference type="ARBA" id="ARBA00022741"/>
    </source>
</evidence>
<organism evidence="24 25">
    <name type="scientific">Xanthocytophaga agilis</name>
    <dbReference type="NCBI Taxonomy" id="3048010"/>
    <lineage>
        <taxon>Bacteria</taxon>
        <taxon>Pseudomonadati</taxon>
        <taxon>Bacteroidota</taxon>
        <taxon>Cytophagia</taxon>
        <taxon>Cytophagales</taxon>
        <taxon>Rhodocytophagaceae</taxon>
        <taxon>Xanthocytophaga</taxon>
    </lineage>
</organism>
<dbReference type="SMART" id="SM00448">
    <property type="entry name" value="REC"/>
    <property type="match status" value="1"/>
</dbReference>
<dbReference type="Pfam" id="PF00072">
    <property type="entry name" value="Response_reg"/>
    <property type="match status" value="1"/>
</dbReference>
<dbReference type="SMART" id="SM00091">
    <property type="entry name" value="PAS"/>
    <property type="match status" value="3"/>
</dbReference>
<dbReference type="InterPro" id="IPR001789">
    <property type="entry name" value="Sig_transdc_resp-reg_receiver"/>
</dbReference>
<evidence type="ECO:0000256" key="12">
    <source>
        <dbReference type="ARBA" id="ARBA00023012"/>
    </source>
</evidence>
<evidence type="ECO:0000259" key="19">
    <source>
        <dbReference type="PROSITE" id="PS50109"/>
    </source>
</evidence>
<evidence type="ECO:0000256" key="16">
    <source>
        <dbReference type="PROSITE-ProRule" id="PRU00110"/>
    </source>
</evidence>
<dbReference type="PROSITE" id="PS50110">
    <property type="entry name" value="RESPONSE_REGULATORY"/>
    <property type="match status" value="1"/>
</dbReference>
<dbReference type="InterPro" id="IPR035965">
    <property type="entry name" value="PAS-like_dom_sf"/>
</dbReference>
<dbReference type="CDD" id="cd00082">
    <property type="entry name" value="HisKA"/>
    <property type="match status" value="1"/>
</dbReference>
<evidence type="ECO:0000313" key="25">
    <source>
        <dbReference type="Proteomes" id="UP001232063"/>
    </source>
</evidence>
<dbReference type="InterPro" id="IPR003661">
    <property type="entry name" value="HisK_dim/P_dom"/>
</dbReference>
<proteinExistence type="predicted"/>
<dbReference type="PRINTS" id="PR00344">
    <property type="entry name" value="BCTRLSENSOR"/>
</dbReference>
<feature type="domain" description="PAC" evidence="22">
    <location>
        <begin position="375"/>
        <end position="427"/>
    </location>
</feature>
<evidence type="ECO:0000256" key="4">
    <source>
        <dbReference type="ARBA" id="ARBA00022475"/>
    </source>
</evidence>
<dbReference type="EMBL" id="JASJOU010000003">
    <property type="protein sequence ID" value="MDJ1501465.1"/>
    <property type="molecule type" value="Genomic_DNA"/>
</dbReference>
<dbReference type="InterPro" id="IPR036097">
    <property type="entry name" value="HisK_dim/P_sf"/>
</dbReference>
<evidence type="ECO:0000256" key="14">
    <source>
        <dbReference type="ARBA" id="ARBA00064003"/>
    </source>
</evidence>
<sequence>MTTIPDDILELKRLLAQEREARKKAEAELEEKSYSLYVLNERLKNVNKLLEDQVAKRTQEMKSLARMPLENPEPVLRIDFDGKIIFCNEAINKIASDLQVGEERYPFDQFWEYIALNVCDTYTQKEIEAETGNHYFSFTCVPLKEEGYINIYGRSITSQKNIEHTLKATASRLTTIISSIQSAILVVDETDSVLLVNQMFCDYFDIPLSPNQLIGMDAWKMRKLIQRQFDDFKVIQNQVGKLIEERQVILDIEMETKDGRVIERDYIPILDNKEYLGSLWKFQDITIRKKNQALLEQSEEKYRNIIENMNLGLIEVDLQERIAYANQSFCLMTGYTSKELIGKKTTEIFFRDNRLGEIGQNLERIQSRRRKAISDAYEICIKNKEGNDVWLLISGAPLFDDNKNFIGTIGIHLDITDQKQMEKDLRDAISKAQASVKAKEIFLANMSHEIRTPMNAILGMSRLLHKTSLNEQQISFLKAITTSAENLLVIINDILDFSKIEAGKMQMEHVDFTVKDILKQVSDIIVYKAEEKGLHIKTHIDNRISKALKGDPYRLNQILLNLAGNAVKFTHQGSVKIETRLLAETESSQCIEFIVSDTGIGIEKEKQSDIFKSFTQEDNSVTRKFGGTGLGLSICKRLIELMGGSISVFSEKGKGTTMTFTLAFEIGNSETLEQEEKLEEAENMLPDRQILLVEDNEFNRMLAITVLSNQGAIVTEAVNGLDAVQKVQKKDFDLILMDIQMPEMNGFEATSYIRSHLNKQTPIIALTANAIKGEKERCLEVGMNDYLSKPFEEKDLIHRCSVWLFKKQSTMDIKVAETLKTREKLYDLSQLQLISRGDKNFVCKMIQLFINSSSEAVNKFKSYHKNREFDRFYSLAHQLKPNIENMGISSLRDEIREIEQISHRNYNLERLDYLMSHFEEVIVQINQELHQELEHLKEPVS</sequence>
<dbReference type="SMART" id="SM00086">
    <property type="entry name" value="PAC"/>
    <property type="match status" value="2"/>
</dbReference>
<reference evidence="24" key="1">
    <citation type="submission" date="2023-05" db="EMBL/GenBank/DDBJ databases">
        <authorList>
            <person name="Zhang X."/>
        </authorList>
    </citation>
    <scope>NUCLEOTIDE SEQUENCE</scope>
    <source>
        <strain evidence="24">BD1B2-1</strain>
    </source>
</reference>
<evidence type="ECO:0000259" key="21">
    <source>
        <dbReference type="PROSITE" id="PS50112"/>
    </source>
</evidence>
<evidence type="ECO:0000313" key="24">
    <source>
        <dbReference type="EMBL" id="MDJ1501465.1"/>
    </source>
</evidence>
<keyword evidence="12" id="KW-0902">Two-component regulatory system</keyword>
<evidence type="ECO:0000259" key="23">
    <source>
        <dbReference type="PROSITE" id="PS50894"/>
    </source>
</evidence>
<dbReference type="Pfam" id="PF13188">
    <property type="entry name" value="PAS_8"/>
    <property type="match status" value="1"/>
</dbReference>
<evidence type="ECO:0000259" key="22">
    <source>
        <dbReference type="PROSITE" id="PS50113"/>
    </source>
</evidence>
<dbReference type="CDD" id="cd16922">
    <property type="entry name" value="HATPase_EvgS-ArcB-TorS-like"/>
    <property type="match status" value="1"/>
</dbReference>
<keyword evidence="13" id="KW-0472">Membrane</keyword>
<dbReference type="EC" id="2.7.13.3" evidence="3"/>
<accession>A0AAE3UDQ3</accession>
<dbReference type="PANTHER" id="PTHR45339:SF1">
    <property type="entry name" value="HYBRID SIGNAL TRANSDUCTION HISTIDINE KINASE J"/>
    <property type="match status" value="1"/>
</dbReference>
<dbReference type="InterPro" id="IPR000700">
    <property type="entry name" value="PAS-assoc_C"/>
</dbReference>
<comment type="caution">
    <text evidence="24">The sequence shown here is derived from an EMBL/GenBank/DDBJ whole genome shotgun (WGS) entry which is preliminary data.</text>
</comment>
<feature type="coiled-coil region" evidence="18">
    <location>
        <begin position="8"/>
        <end position="60"/>
    </location>
</feature>
<dbReference type="SUPFAM" id="SSF47226">
    <property type="entry name" value="Histidine-containing phosphotransfer domain, HPT domain"/>
    <property type="match status" value="1"/>
</dbReference>
<comment type="catalytic activity">
    <reaction evidence="1">
        <text>ATP + protein L-histidine = ADP + protein N-phospho-L-histidine.</text>
        <dbReference type="EC" id="2.7.13.3"/>
    </reaction>
</comment>
<dbReference type="GO" id="GO:0000155">
    <property type="term" value="F:phosphorelay sensor kinase activity"/>
    <property type="evidence" value="ECO:0007669"/>
    <property type="project" value="InterPro"/>
</dbReference>
<gene>
    <name evidence="24" type="ORF">QNI22_12440</name>
</gene>
<keyword evidence="25" id="KW-1185">Reference proteome</keyword>
<dbReference type="AlphaFoldDB" id="A0AAE3UDQ3"/>
<keyword evidence="4" id="KW-1003">Cell membrane</keyword>
<dbReference type="SUPFAM" id="SSF55874">
    <property type="entry name" value="ATPase domain of HSP90 chaperone/DNA topoisomerase II/histidine kinase"/>
    <property type="match status" value="1"/>
</dbReference>
<feature type="modified residue" description="4-aspartylphosphate" evidence="17">
    <location>
        <position position="738"/>
    </location>
</feature>
<keyword evidence="7" id="KW-0812">Transmembrane</keyword>
<dbReference type="InterPro" id="IPR003594">
    <property type="entry name" value="HATPase_dom"/>
</dbReference>
<dbReference type="SMART" id="SM00388">
    <property type="entry name" value="HisKA"/>
    <property type="match status" value="1"/>
</dbReference>
<keyword evidence="9" id="KW-0418">Kinase</keyword>
<evidence type="ECO:0000256" key="18">
    <source>
        <dbReference type="SAM" id="Coils"/>
    </source>
</evidence>
<evidence type="ECO:0000256" key="10">
    <source>
        <dbReference type="ARBA" id="ARBA00022840"/>
    </source>
</evidence>
<evidence type="ECO:0000256" key="5">
    <source>
        <dbReference type="ARBA" id="ARBA00022553"/>
    </source>
</evidence>
<evidence type="ECO:0000256" key="3">
    <source>
        <dbReference type="ARBA" id="ARBA00012438"/>
    </source>
</evidence>
<dbReference type="PROSITE" id="PS50112">
    <property type="entry name" value="PAS"/>
    <property type="match status" value="1"/>
</dbReference>
<evidence type="ECO:0000256" key="7">
    <source>
        <dbReference type="ARBA" id="ARBA00022692"/>
    </source>
</evidence>